<gene>
    <name evidence="2" type="ORF">Cgig2_025450</name>
</gene>
<dbReference type="Proteomes" id="UP001153076">
    <property type="component" value="Unassembled WGS sequence"/>
</dbReference>
<dbReference type="EMBL" id="JAKOGI010001050">
    <property type="protein sequence ID" value="KAJ8428108.1"/>
    <property type="molecule type" value="Genomic_DNA"/>
</dbReference>
<dbReference type="AlphaFoldDB" id="A0A9Q1H0Q4"/>
<accession>A0A9Q1H0Q4</accession>
<comment type="caution">
    <text evidence="2">The sequence shown here is derived from an EMBL/GenBank/DDBJ whole genome shotgun (WGS) entry which is preliminary data.</text>
</comment>
<proteinExistence type="predicted"/>
<feature type="region of interest" description="Disordered" evidence="1">
    <location>
        <begin position="1"/>
        <end position="35"/>
    </location>
</feature>
<organism evidence="2 3">
    <name type="scientific">Carnegiea gigantea</name>
    <dbReference type="NCBI Taxonomy" id="171969"/>
    <lineage>
        <taxon>Eukaryota</taxon>
        <taxon>Viridiplantae</taxon>
        <taxon>Streptophyta</taxon>
        <taxon>Embryophyta</taxon>
        <taxon>Tracheophyta</taxon>
        <taxon>Spermatophyta</taxon>
        <taxon>Magnoliopsida</taxon>
        <taxon>eudicotyledons</taxon>
        <taxon>Gunneridae</taxon>
        <taxon>Pentapetalae</taxon>
        <taxon>Caryophyllales</taxon>
        <taxon>Cactineae</taxon>
        <taxon>Cactaceae</taxon>
        <taxon>Cactoideae</taxon>
        <taxon>Echinocereeae</taxon>
        <taxon>Carnegiea</taxon>
    </lineage>
</organism>
<protein>
    <submittedName>
        <fullName evidence="2">Uncharacterized protein</fullName>
    </submittedName>
</protein>
<evidence type="ECO:0000256" key="1">
    <source>
        <dbReference type="SAM" id="MobiDB-lite"/>
    </source>
</evidence>
<reference evidence="2" key="1">
    <citation type="submission" date="2022-04" db="EMBL/GenBank/DDBJ databases">
        <title>Carnegiea gigantea Genome sequencing and assembly v2.</title>
        <authorList>
            <person name="Copetti D."/>
            <person name="Sanderson M.J."/>
            <person name="Burquez A."/>
            <person name="Wojciechowski M.F."/>
        </authorList>
    </citation>
    <scope>NUCLEOTIDE SEQUENCE</scope>
    <source>
        <strain evidence="2">SGP5-SGP5p</strain>
        <tissue evidence="2">Aerial part</tissue>
    </source>
</reference>
<name>A0A9Q1H0Q4_9CARY</name>
<sequence>MSCDRIGPRETRERERVGAWALGHGTSPHGAGKGGRCWRRILGPGSQAHTKGRPGAHRPWLHKFRGLDGSFVELLFLDYKRQLTGMRCFTLPYSVIIVFWCSWLSRAPLILRQWPSTSPDILHGTDVGSPFPHRLFQKTFRRYVRALSWPWLGRPPSITNFRSCPR</sequence>
<evidence type="ECO:0000313" key="3">
    <source>
        <dbReference type="Proteomes" id="UP001153076"/>
    </source>
</evidence>
<keyword evidence="3" id="KW-1185">Reference proteome</keyword>
<feature type="compositionally biased region" description="Basic and acidic residues" evidence="1">
    <location>
        <begin position="1"/>
        <end position="17"/>
    </location>
</feature>
<evidence type="ECO:0000313" key="2">
    <source>
        <dbReference type="EMBL" id="KAJ8428108.1"/>
    </source>
</evidence>